<sequence length="75" mass="8180">MNLEPNSIQKLAHEVKIVLDQVSRLTTNSSTIVRLLTSPTCSGLPSSKCPTGECLLPCARHNPLQLKPSQNRTVN</sequence>
<name>A0A0V0HPM1_SOLCH</name>
<accession>A0A0V0HPM1</accession>
<dbReference type="AlphaFoldDB" id="A0A0V0HPM1"/>
<protein>
    <submittedName>
        <fullName evidence="1">Putative ovule protein</fullName>
    </submittedName>
</protein>
<dbReference type="EMBL" id="GEDG01017227">
    <property type="protein sequence ID" value="JAP21856.1"/>
    <property type="molecule type" value="Transcribed_RNA"/>
</dbReference>
<proteinExistence type="predicted"/>
<organism evidence="1">
    <name type="scientific">Solanum chacoense</name>
    <name type="common">Chaco potato</name>
    <dbReference type="NCBI Taxonomy" id="4108"/>
    <lineage>
        <taxon>Eukaryota</taxon>
        <taxon>Viridiplantae</taxon>
        <taxon>Streptophyta</taxon>
        <taxon>Embryophyta</taxon>
        <taxon>Tracheophyta</taxon>
        <taxon>Spermatophyta</taxon>
        <taxon>Magnoliopsida</taxon>
        <taxon>eudicotyledons</taxon>
        <taxon>Gunneridae</taxon>
        <taxon>Pentapetalae</taxon>
        <taxon>asterids</taxon>
        <taxon>lamiids</taxon>
        <taxon>Solanales</taxon>
        <taxon>Solanaceae</taxon>
        <taxon>Solanoideae</taxon>
        <taxon>Solaneae</taxon>
        <taxon>Solanum</taxon>
    </lineage>
</organism>
<evidence type="ECO:0000313" key="1">
    <source>
        <dbReference type="EMBL" id="JAP21856.1"/>
    </source>
</evidence>
<reference evidence="1" key="1">
    <citation type="submission" date="2015-12" db="EMBL/GenBank/DDBJ databases">
        <title>Gene expression during late stages of embryo sac development: a critical building block for successful pollen-pistil interactions.</title>
        <authorList>
            <person name="Liu Y."/>
            <person name="Joly V."/>
            <person name="Sabar M."/>
            <person name="Matton D.P."/>
        </authorList>
    </citation>
    <scope>NUCLEOTIDE SEQUENCE</scope>
</reference>